<dbReference type="Proteomes" id="UP000480485">
    <property type="component" value="Unassembled WGS sequence"/>
</dbReference>
<dbReference type="AlphaFoldDB" id="A0A6L7CME4"/>
<reference evidence="2 3" key="1">
    <citation type="submission" date="2019-12" db="EMBL/GenBank/DDBJ databases">
        <title>Enteriobacteria Tanzani isolates_8377-8380.</title>
        <authorList>
            <person name="Subbiah M."/>
            <person name="Call D."/>
        </authorList>
    </citation>
    <scope>NUCLEOTIDE SEQUENCE [LARGE SCALE GENOMIC DNA]</scope>
    <source>
        <strain evidence="2 3">8378wC7</strain>
    </source>
</reference>
<sequence length="196" mass="20854">MPAGLTLTVAGAAEIEAAYQAGDVVTIEAVAVGDGGNRLLPSTPDELAAMTSLAGEFGREPFASGTTDDGFISGQVVIDCKTYPGKTLRELGLVSQSGTLIAYGLYPDTYLPDQTDSVIKEVIVTSVLELTHAESVTLLLDPERMLLTQDAGDRRYLRISEDLAEIAEKGAEAQARGRMHLDVYSTTEADNQFQPT</sequence>
<dbReference type="Pfam" id="PF12571">
    <property type="entry name" value="Phage_tail_fib"/>
    <property type="match status" value="1"/>
</dbReference>
<proteinExistence type="predicted"/>
<protein>
    <submittedName>
        <fullName evidence="2">Phage tail protein</fullName>
    </submittedName>
</protein>
<organism evidence="2 3">
    <name type="scientific">Escherichia coli</name>
    <dbReference type="NCBI Taxonomy" id="562"/>
    <lineage>
        <taxon>Bacteria</taxon>
        <taxon>Pseudomonadati</taxon>
        <taxon>Pseudomonadota</taxon>
        <taxon>Gammaproteobacteria</taxon>
        <taxon>Enterobacterales</taxon>
        <taxon>Enterobacteriaceae</taxon>
        <taxon>Escherichia</taxon>
    </lineage>
</organism>
<dbReference type="EMBL" id="WTRN01001327">
    <property type="protein sequence ID" value="MWT88143.1"/>
    <property type="molecule type" value="Genomic_DNA"/>
</dbReference>
<dbReference type="RefSeq" id="WP_202127066.1">
    <property type="nucleotide sequence ID" value="NZ_WTRE01000097.1"/>
</dbReference>
<name>A0A6L7CME4_ECOLX</name>
<feature type="domain" description="Phage tail fibre protein N-terminal" evidence="1">
    <location>
        <begin position="6"/>
        <end position="150"/>
    </location>
</feature>
<evidence type="ECO:0000313" key="3">
    <source>
        <dbReference type="Proteomes" id="UP000480485"/>
    </source>
</evidence>
<dbReference type="InterPro" id="IPR022225">
    <property type="entry name" value="Phage_tail_fibre_N"/>
</dbReference>
<comment type="caution">
    <text evidence="2">The sequence shown here is derived from an EMBL/GenBank/DDBJ whole genome shotgun (WGS) entry which is preliminary data.</text>
</comment>
<gene>
    <name evidence="2" type="ORF">GP954_23940</name>
</gene>
<feature type="non-terminal residue" evidence="2">
    <location>
        <position position="196"/>
    </location>
</feature>
<accession>A0A6L7CME4</accession>
<evidence type="ECO:0000259" key="1">
    <source>
        <dbReference type="Pfam" id="PF12571"/>
    </source>
</evidence>
<evidence type="ECO:0000313" key="2">
    <source>
        <dbReference type="EMBL" id="MWT88143.1"/>
    </source>
</evidence>